<keyword evidence="3" id="KW-1185">Reference proteome</keyword>
<evidence type="ECO:0000313" key="3">
    <source>
        <dbReference type="Proteomes" id="UP000315295"/>
    </source>
</evidence>
<organism evidence="2 3">
    <name type="scientific">Malus baccata</name>
    <name type="common">Siberian crab apple</name>
    <name type="synonym">Pyrus baccata</name>
    <dbReference type="NCBI Taxonomy" id="106549"/>
    <lineage>
        <taxon>Eukaryota</taxon>
        <taxon>Viridiplantae</taxon>
        <taxon>Streptophyta</taxon>
        <taxon>Embryophyta</taxon>
        <taxon>Tracheophyta</taxon>
        <taxon>Spermatophyta</taxon>
        <taxon>Magnoliopsida</taxon>
        <taxon>eudicotyledons</taxon>
        <taxon>Gunneridae</taxon>
        <taxon>Pentapetalae</taxon>
        <taxon>rosids</taxon>
        <taxon>fabids</taxon>
        <taxon>Rosales</taxon>
        <taxon>Rosaceae</taxon>
        <taxon>Amygdaloideae</taxon>
        <taxon>Maleae</taxon>
        <taxon>Malus</taxon>
    </lineage>
</organism>
<accession>A0A540LTF9</accession>
<proteinExistence type="predicted"/>
<reference evidence="2 3" key="1">
    <citation type="journal article" date="2019" name="G3 (Bethesda)">
        <title>Sequencing of a Wild Apple (Malus baccata) Genome Unravels the Differences Between Cultivated and Wild Apple Species Regarding Disease Resistance and Cold Tolerance.</title>
        <authorList>
            <person name="Chen X."/>
        </authorList>
    </citation>
    <scope>NUCLEOTIDE SEQUENCE [LARGE SCALE GENOMIC DNA]</scope>
    <source>
        <strain evidence="3">cv. Shandingzi</strain>
        <tissue evidence="2">Leaves</tissue>
    </source>
</reference>
<feature type="compositionally biased region" description="Basic and acidic residues" evidence="1">
    <location>
        <begin position="29"/>
        <end position="40"/>
    </location>
</feature>
<dbReference type="Proteomes" id="UP000315295">
    <property type="component" value="Unassembled WGS sequence"/>
</dbReference>
<gene>
    <name evidence="2" type="ORF">C1H46_024823</name>
</gene>
<feature type="compositionally biased region" description="Polar residues" evidence="1">
    <location>
        <begin position="74"/>
        <end position="84"/>
    </location>
</feature>
<feature type="compositionally biased region" description="Basic and acidic residues" evidence="1">
    <location>
        <begin position="1"/>
        <end position="13"/>
    </location>
</feature>
<protein>
    <submittedName>
        <fullName evidence="2">Uncharacterized protein</fullName>
    </submittedName>
</protein>
<comment type="caution">
    <text evidence="2">The sequence shown here is derived from an EMBL/GenBank/DDBJ whole genome shotgun (WGS) entry which is preliminary data.</text>
</comment>
<feature type="compositionally biased region" description="Basic and acidic residues" evidence="1">
    <location>
        <begin position="48"/>
        <end position="73"/>
    </location>
</feature>
<evidence type="ECO:0000256" key="1">
    <source>
        <dbReference type="SAM" id="MobiDB-lite"/>
    </source>
</evidence>
<dbReference type="AlphaFoldDB" id="A0A540LTF9"/>
<feature type="compositionally biased region" description="Basic and acidic residues" evidence="1">
    <location>
        <begin position="127"/>
        <end position="136"/>
    </location>
</feature>
<sequence length="136" mass="15360">MNKKTMSSERKMTNAEGLHSRHRVLTRRMARELRLKKEEVREDEMEEELNKKDEEEDEKKEKTQEGVEAKEPTVTESPDQNADGVNSAAAEDVPVRPQPPPAVETSPSAEGNTFGGGSAKRKINAAHQDEWQESFK</sequence>
<dbReference type="EMBL" id="VIEB01000472">
    <property type="protein sequence ID" value="TQD89688.1"/>
    <property type="molecule type" value="Genomic_DNA"/>
</dbReference>
<feature type="region of interest" description="Disordered" evidence="1">
    <location>
        <begin position="1"/>
        <end position="136"/>
    </location>
</feature>
<evidence type="ECO:0000313" key="2">
    <source>
        <dbReference type="EMBL" id="TQD89688.1"/>
    </source>
</evidence>
<name>A0A540LTF9_MALBA</name>